<sequence>MAELIQHKVEPLTLSQLRELIKALPDSLVITVAPSVGPTGPATKSRSSPTPATSTAGRPLDG</sequence>
<dbReference type="EMBL" id="JACDUR010000008">
    <property type="protein sequence ID" value="MBA2896418.1"/>
    <property type="molecule type" value="Genomic_DNA"/>
</dbReference>
<proteinExistence type="predicted"/>
<dbReference type="Proteomes" id="UP000530928">
    <property type="component" value="Unassembled WGS sequence"/>
</dbReference>
<gene>
    <name evidence="2" type="ORF">HNR30_007809</name>
</gene>
<comment type="caution">
    <text evidence="2">The sequence shown here is derived from an EMBL/GenBank/DDBJ whole genome shotgun (WGS) entry which is preliminary data.</text>
</comment>
<feature type="region of interest" description="Disordered" evidence="1">
    <location>
        <begin position="32"/>
        <end position="62"/>
    </location>
</feature>
<evidence type="ECO:0000313" key="3">
    <source>
        <dbReference type="Proteomes" id="UP000530928"/>
    </source>
</evidence>
<dbReference type="AlphaFoldDB" id="A0A7W0CSI9"/>
<accession>A0A7W0CSI9</accession>
<dbReference type="RefSeq" id="WP_181615095.1">
    <property type="nucleotide sequence ID" value="NZ_BAABAM010000007.1"/>
</dbReference>
<feature type="compositionally biased region" description="Low complexity" evidence="1">
    <location>
        <begin position="41"/>
        <end position="62"/>
    </location>
</feature>
<evidence type="ECO:0000313" key="2">
    <source>
        <dbReference type="EMBL" id="MBA2896418.1"/>
    </source>
</evidence>
<evidence type="ECO:0000256" key="1">
    <source>
        <dbReference type="SAM" id="MobiDB-lite"/>
    </source>
</evidence>
<name>A0A7W0CSI9_9ACTN</name>
<keyword evidence="3" id="KW-1185">Reference proteome</keyword>
<reference evidence="2 3" key="1">
    <citation type="submission" date="2020-07" db="EMBL/GenBank/DDBJ databases">
        <title>Genomic Encyclopedia of Type Strains, Phase IV (KMG-IV): sequencing the most valuable type-strain genomes for metagenomic binning, comparative biology and taxonomic classification.</title>
        <authorList>
            <person name="Goeker M."/>
        </authorList>
    </citation>
    <scope>NUCLEOTIDE SEQUENCE [LARGE SCALE GENOMIC DNA]</scope>
    <source>
        <strain evidence="2 3">DSM 45533</strain>
    </source>
</reference>
<protein>
    <submittedName>
        <fullName evidence="2">Uncharacterized protein</fullName>
    </submittedName>
</protein>
<organism evidence="2 3">
    <name type="scientific">Nonomuraea soli</name>
    <dbReference type="NCBI Taxonomy" id="1032476"/>
    <lineage>
        <taxon>Bacteria</taxon>
        <taxon>Bacillati</taxon>
        <taxon>Actinomycetota</taxon>
        <taxon>Actinomycetes</taxon>
        <taxon>Streptosporangiales</taxon>
        <taxon>Streptosporangiaceae</taxon>
        <taxon>Nonomuraea</taxon>
    </lineage>
</organism>